<dbReference type="GO" id="GO:0003676">
    <property type="term" value="F:nucleic acid binding"/>
    <property type="evidence" value="ECO:0007669"/>
    <property type="project" value="InterPro"/>
</dbReference>
<dbReference type="EMBL" id="JAASRO010000001">
    <property type="protein sequence ID" value="NIK57705.1"/>
    <property type="molecule type" value="Genomic_DNA"/>
</dbReference>
<keyword evidence="2" id="KW-0808">Transferase</keyword>
<keyword evidence="2" id="KW-0489">Methyltransferase</keyword>
<protein>
    <submittedName>
        <fullName evidence="2">23S rRNA G2445 N2-methylase RlmL</fullName>
    </submittedName>
</protein>
<accession>A0A7X5VAL3</accession>
<proteinExistence type="predicted"/>
<organism evidence="2 3">
    <name type="scientific">Kribbella shirazensis</name>
    <dbReference type="NCBI Taxonomy" id="1105143"/>
    <lineage>
        <taxon>Bacteria</taxon>
        <taxon>Bacillati</taxon>
        <taxon>Actinomycetota</taxon>
        <taxon>Actinomycetes</taxon>
        <taxon>Propionibacteriales</taxon>
        <taxon>Kribbellaceae</taxon>
        <taxon>Kribbella</taxon>
    </lineage>
</organism>
<comment type="caution">
    <text evidence="2">The sequence shown here is derived from an EMBL/GenBank/DDBJ whole genome shotgun (WGS) entry which is preliminary data.</text>
</comment>
<sequence>MRSALVLVRVVAGLEWLAAEEVVAAGHRVVEVSKRLVVVEPSSDAIVERPPRVADDLFVVRGTVVDPGRTKAGLVAAVRSTALGSGERGAFAVSASFVGERNFNRFDVEDLVGERIARLTGGRYHSRRGGIVPPDERAEWRVVLDGKTLWIGVRPYAVPLHRRAWRTRTVPGSLHPPVAAAMARLAQLAPGHDVLDPFCGAGTLLLEARLLEPRAEYVGLDRDPAAIAAARANAARASACDRTMTWSCADTRRLTGSADRMITNPPWNRRVRIGDLAPYLRAWRRVLDGRLVAILTAEQAAGLGRGWRIEARYDVAVAGRHPVIVVAEASRG</sequence>
<evidence type="ECO:0000313" key="2">
    <source>
        <dbReference type="EMBL" id="NIK57705.1"/>
    </source>
</evidence>
<evidence type="ECO:0000313" key="3">
    <source>
        <dbReference type="Proteomes" id="UP000555407"/>
    </source>
</evidence>
<dbReference type="GO" id="GO:0016423">
    <property type="term" value="F:tRNA (guanine) methyltransferase activity"/>
    <property type="evidence" value="ECO:0007669"/>
    <property type="project" value="TreeGrafter"/>
</dbReference>
<feature type="domain" description="Ribosomal RNA large subunit methyltransferase K/L-like methyltransferase" evidence="1">
    <location>
        <begin position="163"/>
        <end position="272"/>
    </location>
</feature>
<dbReference type="Proteomes" id="UP000555407">
    <property type="component" value="Unassembled WGS sequence"/>
</dbReference>
<gene>
    <name evidence="2" type="ORF">BJY22_003422</name>
</gene>
<dbReference type="GO" id="GO:0030488">
    <property type="term" value="P:tRNA methylation"/>
    <property type="evidence" value="ECO:0007669"/>
    <property type="project" value="TreeGrafter"/>
</dbReference>
<dbReference type="RefSeq" id="WP_167207977.1">
    <property type="nucleotide sequence ID" value="NZ_JAASRO010000001.1"/>
</dbReference>
<reference evidence="2 3" key="1">
    <citation type="submission" date="2020-03" db="EMBL/GenBank/DDBJ databases">
        <title>Sequencing the genomes of 1000 actinobacteria strains.</title>
        <authorList>
            <person name="Klenk H.-P."/>
        </authorList>
    </citation>
    <scope>NUCLEOTIDE SEQUENCE [LARGE SCALE GENOMIC DNA]</scope>
    <source>
        <strain evidence="2 3">DSM 45490</strain>
    </source>
</reference>
<dbReference type="PROSITE" id="PS00092">
    <property type="entry name" value="N6_MTASE"/>
    <property type="match status" value="1"/>
</dbReference>
<dbReference type="AlphaFoldDB" id="A0A7X5VAL3"/>
<dbReference type="SUPFAM" id="SSF53335">
    <property type="entry name" value="S-adenosyl-L-methionine-dependent methyltransferases"/>
    <property type="match status" value="1"/>
</dbReference>
<keyword evidence="3" id="KW-1185">Reference proteome</keyword>
<dbReference type="InterPro" id="IPR029063">
    <property type="entry name" value="SAM-dependent_MTases_sf"/>
</dbReference>
<dbReference type="PANTHER" id="PTHR14911:SF13">
    <property type="entry name" value="TRNA (GUANINE(6)-N2)-METHYLTRANSFERASE THUMP3"/>
    <property type="match status" value="1"/>
</dbReference>
<name>A0A7X5VAL3_9ACTN</name>
<dbReference type="InterPro" id="IPR000241">
    <property type="entry name" value="RlmKL-like_Mtase"/>
</dbReference>
<evidence type="ECO:0000259" key="1">
    <source>
        <dbReference type="Pfam" id="PF01170"/>
    </source>
</evidence>
<dbReference type="Pfam" id="PF01170">
    <property type="entry name" value="UPF0020"/>
    <property type="match status" value="1"/>
</dbReference>
<dbReference type="PANTHER" id="PTHR14911">
    <property type="entry name" value="THUMP DOMAIN-CONTAINING"/>
    <property type="match status" value="1"/>
</dbReference>
<dbReference type="Gene3D" id="3.40.50.150">
    <property type="entry name" value="Vaccinia Virus protein VP39"/>
    <property type="match status" value="1"/>
</dbReference>
<dbReference type="InterPro" id="IPR002052">
    <property type="entry name" value="DNA_methylase_N6_adenine_CS"/>
</dbReference>